<dbReference type="OrthoDB" id="5333854at2"/>
<dbReference type="EMBL" id="FIZP01000015">
    <property type="protein sequence ID" value="CZE49181.1"/>
    <property type="molecule type" value="Genomic_DNA"/>
</dbReference>
<gene>
    <name evidence="2" type="ORF">ERS672216_01791</name>
</gene>
<evidence type="ECO:0000313" key="2">
    <source>
        <dbReference type="EMBL" id="CZE49181.1"/>
    </source>
</evidence>
<dbReference type="RefSeq" id="WP_075540553.1">
    <property type="nucleotide sequence ID" value="NZ_CP053844.1"/>
</dbReference>
<feature type="transmembrane region" description="Helical" evidence="1">
    <location>
        <begin position="22"/>
        <end position="42"/>
    </location>
</feature>
<dbReference type="AlphaFoldDB" id="A0A128EKT6"/>
<proteinExistence type="predicted"/>
<protein>
    <submittedName>
        <fullName evidence="2">Uncharacterized protein</fullName>
    </submittedName>
</protein>
<accession>A0A128EKT6</accession>
<keyword evidence="3" id="KW-1185">Reference proteome</keyword>
<dbReference type="InterPro" id="IPR014717">
    <property type="entry name" value="Transl_elong_EF1B/ribsomal_bS6"/>
</dbReference>
<name>A0A128EKT6_9BACT</name>
<keyword evidence="1" id="KW-0812">Transmembrane</keyword>
<organism evidence="2 3">
    <name type="scientific">Campylobacter geochelonis</name>
    <dbReference type="NCBI Taxonomy" id="1780362"/>
    <lineage>
        <taxon>Bacteria</taxon>
        <taxon>Pseudomonadati</taxon>
        <taxon>Campylobacterota</taxon>
        <taxon>Epsilonproteobacteria</taxon>
        <taxon>Campylobacterales</taxon>
        <taxon>Campylobacteraceae</taxon>
        <taxon>Campylobacter</taxon>
    </lineage>
</organism>
<evidence type="ECO:0000256" key="1">
    <source>
        <dbReference type="SAM" id="Phobius"/>
    </source>
</evidence>
<dbReference type="Proteomes" id="UP000069632">
    <property type="component" value="Unassembled WGS sequence"/>
</dbReference>
<evidence type="ECO:0000313" key="3">
    <source>
        <dbReference type="Proteomes" id="UP000069632"/>
    </source>
</evidence>
<dbReference type="Gene3D" id="3.30.70.60">
    <property type="match status" value="1"/>
</dbReference>
<keyword evidence="1" id="KW-1133">Transmembrane helix</keyword>
<reference evidence="2 3" key="1">
    <citation type="submission" date="2016-02" db="EMBL/GenBank/DDBJ databases">
        <authorList>
            <consortium name="Pathogen Informatics"/>
        </authorList>
    </citation>
    <scope>NUCLEOTIDE SEQUENCE [LARGE SCALE GENOMIC DNA]</scope>
    <source>
        <strain evidence="2 3">RC20</strain>
    </source>
</reference>
<keyword evidence="1" id="KW-0472">Membrane</keyword>
<sequence>MKKDNTLDKIDGYFEDKKDSEVQMYLIFAFIIIGFLVYLIAFQPAEDYFNQKQSELNSITTKLNEVDNYLASVSGPTKNDRNYEINIMQRRVQQEKDNLEMLKHSNEYFDKKLVEISYLTYNKQNWAKFLDSLTASAQENDIKIYSLHSDAKDLEVKKVQEVLDVNINAEGGFNNFLKYISAIEESDMVVDVNGLDINGTSGNLIGGNIKISVWGMKY</sequence>